<accession>A0AAP0FZ06</accession>
<evidence type="ECO:0000256" key="3">
    <source>
        <dbReference type="ARBA" id="ARBA00022478"/>
    </source>
</evidence>
<dbReference type="EMBL" id="JBBWWQ010000016">
    <property type="protein sequence ID" value="KAK8926295.1"/>
    <property type="molecule type" value="Genomic_DNA"/>
</dbReference>
<dbReference type="EC" id="2.7.7.6" evidence="2 9"/>
<evidence type="ECO:0000256" key="7">
    <source>
        <dbReference type="ARBA" id="ARBA00023163"/>
    </source>
</evidence>
<dbReference type="InterPro" id="IPR046950">
    <property type="entry name" value="DNA-dir_Rpol_C_phage-type"/>
</dbReference>
<evidence type="ECO:0000256" key="2">
    <source>
        <dbReference type="ARBA" id="ARBA00012418"/>
    </source>
</evidence>
<evidence type="ECO:0000256" key="6">
    <source>
        <dbReference type="ARBA" id="ARBA00022946"/>
    </source>
</evidence>
<dbReference type="InterPro" id="IPR024075">
    <property type="entry name" value="DNA-dir_RNA_pol_helix_hairp_sf"/>
</dbReference>
<gene>
    <name evidence="11" type="ORF">KSP39_PZI018165</name>
</gene>
<dbReference type="Gene3D" id="1.10.287.280">
    <property type="match status" value="1"/>
</dbReference>
<dbReference type="Gene3D" id="1.10.1320.10">
    <property type="entry name" value="DNA-directed RNA polymerase, N-terminal domain"/>
    <property type="match status" value="1"/>
</dbReference>
<evidence type="ECO:0000256" key="5">
    <source>
        <dbReference type="ARBA" id="ARBA00022695"/>
    </source>
</evidence>
<evidence type="ECO:0000313" key="12">
    <source>
        <dbReference type="Proteomes" id="UP001418222"/>
    </source>
</evidence>
<dbReference type="PROSITE" id="PS00489">
    <property type="entry name" value="RNA_POL_PHAGE_2"/>
    <property type="match status" value="1"/>
</dbReference>
<dbReference type="InterPro" id="IPR029262">
    <property type="entry name" value="RPOL_N"/>
</dbReference>
<evidence type="ECO:0000256" key="8">
    <source>
        <dbReference type="ARBA" id="ARBA00048552"/>
    </source>
</evidence>
<dbReference type="GO" id="GO:0006390">
    <property type="term" value="P:mitochondrial transcription"/>
    <property type="evidence" value="ECO:0007669"/>
    <property type="project" value="TreeGrafter"/>
</dbReference>
<organism evidence="11 12">
    <name type="scientific">Platanthera zijinensis</name>
    <dbReference type="NCBI Taxonomy" id="2320716"/>
    <lineage>
        <taxon>Eukaryota</taxon>
        <taxon>Viridiplantae</taxon>
        <taxon>Streptophyta</taxon>
        <taxon>Embryophyta</taxon>
        <taxon>Tracheophyta</taxon>
        <taxon>Spermatophyta</taxon>
        <taxon>Magnoliopsida</taxon>
        <taxon>Liliopsida</taxon>
        <taxon>Asparagales</taxon>
        <taxon>Orchidaceae</taxon>
        <taxon>Orchidoideae</taxon>
        <taxon>Orchideae</taxon>
        <taxon>Orchidinae</taxon>
        <taxon>Platanthera</taxon>
    </lineage>
</organism>
<dbReference type="InterPro" id="IPR002092">
    <property type="entry name" value="DNA-dir_Rpol_phage-type"/>
</dbReference>
<reference evidence="11 12" key="1">
    <citation type="journal article" date="2022" name="Nat. Plants">
        <title>Genomes of leafy and leafless Platanthera orchids illuminate the evolution of mycoheterotrophy.</title>
        <authorList>
            <person name="Li M.H."/>
            <person name="Liu K.W."/>
            <person name="Li Z."/>
            <person name="Lu H.C."/>
            <person name="Ye Q.L."/>
            <person name="Zhang D."/>
            <person name="Wang J.Y."/>
            <person name="Li Y.F."/>
            <person name="Zhong Z.M."/>
            <person name="Liu X."/>
            <person name="Yu X."/>
            <person name="Liu D.K."/>
            <person name="Tu X.D."/>
            <person name="Liu B."/>
            <person name="Hao Y."/>
            <person name="Liao X.Y."/>
            <person name="Jiang Y.T."/>
            <person name="Sun W.H."/>
            <person name="Chen J."/>
            <person name="Chen Y.Q."/>
            <person name="Ai Y."/>
            <person name="Zhai J.W."/>
            <person name="Wu S.S."/>
            <person name="Zhou Z."/>
            <person name="Hsiao Y.Y."/>
            <person name="Wu W.L."/>
            <person name="Chen Y.Y."/>
            <person name="Lin Y.F."/>
            <person name="Hsu J.L."/>
            <person name="Li C.Y."/>
            <person name="Wang Z.W."/>
            <person name="Zhao X."/>
            <person name="Zhong W.Y."/>
            <person name="Ma X.K."/>
            <person name="Ma L."/>
            <person name="Huang J."/>
            <person name="Chen G.Z."/>
            <person name="Huang M.Z."/>
            <person name="Huang L."/>
            <person name="Peng D.H."/>
            <person name="Luo Y.B."/>
            <person name="Zou S.Q."/>
            <person name="Chen S.P."/>
            <person name="Lan S."/>
            <person name="Tsai W.C."/>
            <person name="Van de Peer Y."/>
            <person name="Liu Z.J."/>
        </authorList>
    </citation>
    <scope>NUCLEOTIDE SEQUENCE [LARGE SCALE GENOMIC DNA]</scope>
    <source>
        <strain evidence="11">Lor287</strain>
    </source>
</reference>
<keyword evidence="12" id="KW-1185">Reference proteome</keyword>
<proteinExistence type="inferred from homology"/>
<dbReference type="GO" id="GO:0034245">
    <property type="term" value="C:mitochondrial DNA-directed RNA polymerase complex"/>
    <property type="evidence" value="ECO:0007669"/>
    <property type="project" value="TreeGrafter"/>
</dbReference>
<name>A0AAP0FZ06_9ASPA</name>
<dbReference type="Gene3D" id="1.10.287.260">
    <property type="match status" value="1"/>
</dbReference>
<dbReference type="InterPro" id="IPR043502">
    <property type="entry name" value="DNA/RNA_pol_sf"/>
</dbReference>
<comment type="caution">
    <text evidence="11">The sequence shown here is derived from an EMBL/GenBank/DDBJ whole genome shotgun (WGS) entry which is preliminary data.</text>
</comment>
<sequence>MWLSFAARASSASRDLLRSSSRSALFSPHPISRFLGFTRSPPPCCNRTIFDLKSTITRSSSGSWSLFRGVSGAAVDIASTDFDEDAEVGPEWKITESSAEKAAKKKAALTSMRKFHRLRRRQIKLETETWEQAVKEYRELLEDMCKKKLAPNLPYVKSLFLSWFEPLRDKIAEEQENCKDVHCRTPYAPCINLISADMMAVITMHKMISMLMTGDGSGSIIVVSAACQVGEAIEHEVRIQRLLEKTRKKTKKEKKEESIEDDTITKEHAFLRKRVTDLIKRQNISLVRKIAKQQDNAKPWGVDLRAKVGSRLIQLLIETAYIQSPATQSPDGLPDIRPAFRHSLRNFKRDQKKLCRRYGIIECDPLIHKGLDRTARHVVIPYMPMLIPPVTWSGYDKGAHLFLPSYIMRTHGCKHQRAAIKRTPRDQLQPIFEALNTLGNTKWRINKELLNVVERIWSSGGSLADLVDREDIPLPDKPETEDSAEMKKWKWSLLSAKKKNCEMHSQRCDVEFKLSVARKLKEEEGFYYPHNLDFRGRAYPMHPHLNHLGSDLCRGILEFAEGRPLGTRGLRWLKIHLANLYAGGVDKLSLDGRIAFSENHMEDVFDSAERPLEGRRWWLGAEDPFQCLAICKHLAQALRSPTPESTISHLPVHQDGSCNGLQHYAALGRDKLGAVSVNLVNGEKPADVYSEIAARVLEIMLKDSNKDPSTDPNVLHARLLLGQVDRKMVKQTVMTSVYGVTYIGARDQIKRRLQERELIVDDVQLFRASCYAAKVTLTALGEMFEAARGIMTWLGECAKLIASENQTVRWTTPLGLPVVQPYRKIGRHSIKTSLQVLSLQKETEKVMGKRQRTAFPPNFVHSLDGSHMMMTAVECKKAGLSFAGVHDSYWTHACDIDEMSRILREKFVELYETPILENLLMNFQSSFPSLSFPPLPECGDFDIKDVLNSTYFFN</sequence>
<dbReference type="SMART" id="SM01311">
    <property type="entry name" value="RPOL_N"/>
    <property type="match status" value="1"/>
</dbReference>
<dbReference type="Gene3D" id="1.10.150.20">
    <property type="entry name" value="5' to 3' exonuclease, C-terminal subdomain"/>
    <property type="match status" value="1"/>
</dbReference>
<dbReference type="Proteomes" id="UP001418222">
    <property type="component" value="Unassembled WGS sequence"/>
</dbReference>
<comment type="function">
    <text evidence="9">DNA-dependent RNA polymerase catalyzes the transcription of DNA into RNA using the four ribonucleoside triphosphates as substrates.</text>
</comment>
<keyword evidence="7 9" id="KW-0804">Transcription</keyword>
<dbReference type="FunFam" id="1.10.287.280:FF:000001">
    <property type="entry name" value="DNA-directed RNA polymerase"/>
    <property type="match status" value="1"/>
</dbReference>
<comment type="similarity">
    <text evidence="1 9">Belongs to the phage and mitochondrial RNA polymerase family.</text>
</comment>
<keyword evidence="3 9" id="KW-0240">DNA-directed RNA polymerase</keyword>
<dbReference type="PANTHER" id="PTHR10102">
    <property type="entry name" value="DNA-DIRECTED RNA POLYMERASE, MITOCHONDRIAL"/>
    <property type="match status" value="1"/>
</dbReference>
<evidence type="ECO:0000259" key="10">
    <source>
        <dbReference type="SMART" id="SM01311"/>
    </source>
</evidence>
<keyword evidence="5 9" id="KW-0548">Nucleotidyltransferase</keyword>
<feature type="domain" description="DNA-directed RNA polymerase N-terminal" evidence="10">
    <location>
        <begin position="120"/>
        <end position="440"/>
    </location>
</feature>
<dbReference type="FunFam" id="1.10.150.20:FF:000027">
    <property type="entry name" value="DNA-directed RNA polymerase"/>
    <property type="match status" value="1"/>
</dbReference>
<dbReference type="SUPFAM" id="SSF56672">
    <property type="entry name" value="DNA/RNA polymerases"/>
    <property type="match status" value="1"/>
</dbReference>
<dbReference type="FunFam" id="1.10.1320.10:FF:000001">
    <property type="entry name" value="DNA-directed RNA polymerase"/>
    <property type="match status" value="1"/>
</dbReference>
<dbReference type="PANTHER" id="PTHR10102:SF0">
    <property type="entry name" value="DNA-DIRECTED RNA POLYMERASE, MITOCHONDRIAL"/>
    <property type="match status" value="1"/>
</dbReference>
<keyword evidence="4 9" id="KW-0808">Transferase</keyword>
<dbReference type="AlphaFoldDB" id="A0AAP0FZ06"/>
<evidence type="ECO:0000256" key="1">
    <source>
        <dbReference type="ARBA" id="ARBA00009493"/>
    </source>
</evidence>
<dbReference type="Pfam" id="PF00940">
    <property type="entry name" value="RNA_pol"/>
    <property type="match status" value="1"/>
</dbReference>
<dbReference type="Pfam" id="PF14700">
    <property type="entry name" value="RPOL_N"/>
    <property type="match status" value="1"/>
</dbReference>
<comment type="catalytic activity">
    <reaction evidence="8 9">
        <text>RNA(n) + a ribonucleoside 5'-triphosphate = RNA(n+1) + diphosphate</text>
        <dbReference type="Rhea" id="RHEA:21248"/>
        <dbReference type="Rhea" id="RHEA-COMP:14527"/>
        <dbReference type="Rhea" id="RHEA-COMP:17342"/>
        <dbReference type="ChEBI" id="CHEBI:33019"/>
        <dbReference type="ChEBI" id="CHEBI:61557"/>
        <dbReference type="ChEBI" id="CHEBI:140395"/>
        <dbReference type="EC" id="2.7.7.6"/>
    </reaction>
</comment>
<dbReference type="GO" id="GO:0003899">
    <property type="term" value="F:DNA-directed RNA polymerase activity"/>
    <property type="evidence" value="ECO:0007669"/>
    <property type="project" value="UniProtKB-EC"/>
</dbReference>
<keyword evidence="6" id="KW-0809">Transit peptide</keyword>
<dbReference type="PROSITE" id="PS00900">
    <property type="entry name" value="RNA_POL_PHAGE_1"/>
    <property type="match status" value="1"/>
</dbReference>
<dbReference type="InterPro" id="IPR037159">
    <property type="entry name" value="RNA_POL_N_sf"/>
</dbReference>
<evidence type="ECO:0000313" key="11">
    <source>
        <dbReference type="EMBL" id="KAK8926295.1"/>
    </source>
</evidence>
<dbReference type="FunFam" id="1.10.287.260:FF:000001">
    <property type="entry name" value="DNA-directed RNA polymerase"/>
    <property type="match status" value="1"/>
</dbReference>
<protein>
    <recommendedName>
        <fullName evidence="2 9">DNA-directed RNA polymerase</fullName>
        <ecNumber evidence="2 9">2.7.7.6</ecNumber>
    </recommendedName>
</protein>
<evidence type="ECO:0000256" key="4">
    <source>
        <dbReference type="ARBA" id="ARBA00022679"/>
    </source>
</evidence>
<dbReference type="GO" id="GO:0003677">
    <property type="term" value="F:DNA binding"/>
    <property type="evidence" value="ECO:0007669"/>
    <property type="project" value="InterPro"/>
</dbReference>
<evidence type="ECO:0000256" key="9">
    <source>
        <dbReference type="RuleBase" id="RU003805"/>
    </source>
</evidence>